<evidence type="ECO:0000256" key="1">
    <source>
        <dbReference type="ARBA" id="ARBA00001678"/>
    </source>
</evidence>
<gene>
    <name evidence="8" type="ORF">ATO12_16725</name>
</gene>
<dbReference type="GO" id="GO:0004553">
    <property type="term" value="F:hydrolase activity, hydrolyzing O-glycosyl compounds"/>
    <property type="evidence" value="ECO:0007669"/>
    <property type="project" value="InterPro"/>
</dbReference>
<dbReference type="InterPro" id="IPR045053">
    <property type="entry name" value="MAN-like"/>
</dbReference>
<dbReference type="Proteomes" id="UP000023541">
    <property type="component" value="Unassembled WGS sequence"/>
</dbReference>
<dbReference type="Gene3D" id="3.20.20.80">
    <property type="entry name" value="Glycosidases"/>
    <property type="match status" value="1"/>
</dbReference>
<keyword evidence="3 5" id="KW-0378">Hydrolase</keyword>
<evidence type="ECO:0000259" key="7">
    <source>
        <dbReference type="Pfam" id="PF00150"/>
    </source>
</evidence>
<protein>
    <recommendedName>
        <fullName evidence="2">mannan endo-1,4-beta-mannosidase</fullName>
        <ecNumber evidence="2">3.2.1.78</ecNumber>
    </recommendedName>
</protein>
<dbReference type="GO" id="GO:0000272">
    <property type="term" value="P:polysaccharide catabolic process"/>
    <property type="evidence" value="ECO:0007669"/>
    <property type="project" value="InterPro"/>
</dbReference>
<sequence>MMGWNRNIYRSFIIISFVGVIILLLFGIGQTLSYLTTGADRSSMLHLALHKERVYLPKLKWKDTINPGRPIEKQTLQDIEQDYLNAWYIRNAAYQTNTPKGIEDYYTKSARKHIFASLVSNKEKNIAIHGTTTTHNIALDFYSADGQLAVITDTGVKEYQRVYRDHELVLETKLQSDYQVLLMLEDGFWRIRHMVKDKNHTSDPVTQTNRSIKVKENKIFVEDKEYQIKGINYYPQKTPWDMFGDDFDMNVIAADFDIIKNTGLNTIRIFIPYKAFGKAKVKTEKLEKLKQVLDKAETKNLKVIVTLFDFYGDYSVLDWTLTHRHAEQIVSAFTDHNAILAWDIKNEPNLDFDTRGKENVLAWLKEMTHQIKQFDPNHLITIGWSDTISAGLLQNEVDLISFHYYLDIDAFSDAYTIMNTEIKKPIVLQEFGLSSNRGFWSPFGPSEKEQANYYKQFQEIIKQNNIHYLSWTLYDFDEVPSTVVGKLPWRKHKQKHFGFIDRDGNKKPAFEYINK</sequence>
<keyword evidence="6" id="KW-0812">Transmembrane</keyword>
<evidence type="ECO:0000256" key="6">
    <source>
        <dbReference type="SAM" id="Phobius"/>
    </source>
</evidence>
<dbReference type="InterPro" id="IPR018087">
    <property type="entry name" value="Glyco_hydro_5_CS"/>
</dbReference>
<comment type="caution">
    <text evidence="8">The sequence shown here is derived from an EMBL/GenBank/DDBJ whole genome shotgun (WGS) entry which is preliminary data.</text>
</comment>
<dbReference type="eggNOG" id="COG3934">
    <property type="taxonomic scope" value="Bacteria"/>
</dbReference>
<dbReference type="SUPFAM" id="SSF51445">
    <property type="entry name" value="(Trans)glycosidases"/>
    <property type="match status" value="1"/>
</dbReference>
<feature type="domain" description="Glycoside hydrolase family 5" evidence="7">
    <location>
        <begin position="251"/>
        <end position="475"/>
    </location>
</feature>
<dbReference type="STRING" id="1317122.ATO12_16725"/>
<keyword evidence="6" id="KW-1133">Transmembrane helix</keyword>
<keyword evidence="9" id="KW-1185">Reference proteome</keyword>
<dbReference type="RefSeq" id="WP_034242312.1">
    <property type="nucleotide sequence ID" value="NZ_AQRA01000005.1"/>
</dbReference>
<comment type="catalytic activity">
    <reaction evidence="1">
        <text>Random hydrolysis of (1-&gt;4)-beta-D-mannosidic linkages in mannans, galactomannans and glucomannans.</text>
        <dbReference type="EC" id="3.2.1.78"/>
    </reaction>
</comment>
<dbReference type="EC" id="3.2.1.78" evidence="2"/>
<name>A0A023BUA8_9FLAO</name>
<dbReference type="Pfam" id="PF00150">
    <property type="entry name" value="Cellulase"/>
    <property type="match status" value="1"/>
</dbReference>
<dbReference type="SMR" id="A0A023BUA8"/>
<keyword evidence="4 5" id="KW-0326">Glycosidase</keyword>
<reference evidence="8 9" key="1">
    <citation type="submission" date="2014-04" db="EMBL/GenBank/DDBJ databases">
        <title>Aquimarina sp. 22II-S11-z7 Genome Sequencing.</title>
        <authorList>
            <person name="Lai Q."/>
        </authorList>
    </citation>
    <scope>NUCLEOTIDE SEQUENCE [LARGE SCALE GENOMIC DNA]</scope>
    <source>
        <strain evidence="8 9">22II-S11-z7</strain>
    </source>
</reference>
<evidence type="ECO:0000313" key="9">
    <source>
        <dbReference type="Proteomes" id="UP000023541"/>
    </source>
</evidence>
<dbReference type="InterPro" id="IPR017853">
    <property type="entry name" value="GH"/>
</dbReference>
<evidence type="ECO:0000256" key="5">
    <source>
        <dbReference type="RuleBase" id="RU361153"/>
    </source>
</evidence>
<evidence type="ECO:0000256" key="4">
    <source>
        <dbReference type="ARBA" id="ARBA00023295"/>
    </source>
</evidence>
<accession>A0A023BUA8</accession>
<dbReference type="OrthoDB" id="9774262at2"/>
<evidence type="ECO:0000313" key="8">
    <source>
        <dbReference type="EMBL" id="EZH73581.1"/>
    </source>
</evidence>
<dbReference type="PROSITE" id="PS00659">
    <property type="entry name" value="GLYCOSYL_HYDROL_F5"/>
    <property type="match status" value="1"/>
</dbReference>
<dbReference type="PANTHER" id="PTHR31451">
    <property type="match status" value="1"/>
</dbReference>
<proteinExistence type="inferred from homology"/>
<evidence type="ECO:0000256" key="2">
    <source>
        <dbReference type="ARBA" id="ARBA00012706"/>
    </source>
</evidence>
<evidence type="ECO:0000256" key="3">
    <source>
        <dbReference type="ARBA" id="ARBA00022801"/>
    </source>
</evidence>
<keyword evidence="6" id="KW-0472">Membrane</keyword>
<feature type="transmembrane region" description="Helical" evidence="6">
    <location>
        <begin position="12"/>
        <end position="35"/>
    </location>
</feature>
<dbReference type="InterPro" id="IPR001547">
    <property type="entry name" value="Glyco_hydro_5"/>
</dbReference>
<comment type="similarity">
    <text evidence="5">Belongs to the glycosyl hydrolase 5 (cellulase A) family.</text>
</comment>
<dbReference type="EMBL" id="AQRA01000005">
    <property type="protein sequence ID" value="EZH73581.1"/>
    <property type="molecule type" value="Genomic_DNA"/>
</dbReference>
<organism evidence="8 9">
    <name type="scientific">Aquimarina atlantica</name>
    <dbReference type="NCBI Taxonomy" id="1317122"/>
    <lineage>
        <taxon>Bacteria</taxon>
        <taxon>Pseudomonadati</taxon>
        <taxon>Bacteroidota</taxon>
        <taxon>Flavobacteriia</taxon>
        <taxon>Flavobacteriales</taxon>
        <taxon>Flavobacteriaceae</taxon>
        <taxon>Aquimarina</taxon>
    </lineage>
</organism>
<dbReference type="AlphaFoldDB" id="A0A023BUA8"/>